<dbReference type="AlphaFoldDB" id="A0A8J9SIU0"/>
<reference evidence="3" key="1">
    <citation type="submission" date="2022-02" db="EMBL/GenBank/DDBJ databases">
        <authorList>
            <person name="Giguere J D."/>
        </authorList>
    </citation>
    <scope>NUCLEOTIDE SEQUENCE</scope>
    <source>
        <strain evidence="3">CCAP 1055/1</strain>
    </source>
</reference>
<dbReference type="PANTHER" id="PTHR12993:SF11">
    <property type="entry name" value="N-ACETYLGLUCOSAMINYL-PHOSPHATIDYLINOSITOL DE-N-ACETYLASE"/>
    <property type="match status" value="1"/>
</dbReference>
<evidence type="ECO:0000256" key="2">
    <source>
        <dbReference type="ARBA" id="ARBA00012176"/>
    </source>
</evidence>
<dbReference type="GO" id="GO:0016020">
    <property type="term" value="C:membrane"/>
    <property type="evidence" value="ECO:0007669"/>
    <property type="project" value="GOC"/>
</dbReference>
<dbReference type="Proteomes" id="UP000836788">
    <property type="component" value="Chromosome 8"/>
</dbReference>
<sequence length="267" mass="31305">MSPNPRKLNVFVIAHPDDESMFFIPTIRALQQHESESKIWLLCLTTGDYDGLGKARVKELEKASYDVLGIDRVIQLNELKDHPTESWSIDQATQCLRACLRQEIDNDAQKYSKICIFTFDQDGVSGHINHRDTFLAVRQLYLEEQESGFSSTERDLSLPAKLMVFLLETEPSLFQKYFPVYEWLSLILFWIHLVPQISSFKYDGPSHVKELVFRLRYPCLNWRAMATHRSQFVWYRRLFVVFSCYTYVNRLKNLGPDLPKAKQLVRT</sequence>
<dbReference type="InterPro" id="IPR024078">
    <property type="entry name" value="LmbE-like_dom_sf"/>
</dbReference>
<dbReference type="GO" id="GO:0006506">
    <property type="term" value="P:GPI anchor biosynthetic process"/>
    <property type="evidence" value="ECO:0007669"/>
    <property type="project" value="UniProtKB-UniPathway"/>
</dbReference>
<evidence type="ECO:0000256" key="1">
    <source>
        <dbReference type="ARBA" id="ARBA00006066"/>
    </source>
</evidence>
<dbReference type="EMBL" id="OU594949">
    <property type="protein sequence ID" value="CAG9293991.1"/>
    <property type="molecule type" value="Genomic_DNA"/>
</dbReference>
<dbReference type="SUPFAM" id="SSF102588">
    <property type="entry name" value="LmbE-like"/>
    <property type="match status" value="1"/>
</dbReference>
<protein>
    <recommendedName>
        <fullName evidence="2">N-acetylglucosaminylphosphatidylinositol deacetylase</fullName>
        <ecNumber evidence="2">3.5.1.89</ecNumber>
    </recommendedName>
</protein>
<accession>A0A8J9SIU0</accession>
<dbReference type="UniPathway" id="UPA00196"/>
<organism evidence="3">
    <name type="scientific">Phaeodactylum tricornutum</name>
    <name type="common">Diatom</name>
    <dbReference type="NCBI Taxonomy" id="2850"/>
    <lineage>
        <taxon>Eukaryota</taxon>
        <taxon>Sar</taxon>
        <taxon>Stramenopiles</taxon>
        <taxon>Ochrophyta</taxon>
        <taxon>Bacillariophyta</taxon>
        <taxon>Bacillariophyceae</taxon>
        <taxon>Bacillariophycidae</taxon>
        <taxon>Naviculales</taxon>
        <taxon>Phaeodactylaceae</taxon>
        <taxon>Phaeodactylum</taxon>
    </lineage>
</organism>
<dbReference type="OMA" id="YVLESVN"/>
<dbReference type="GO" id="GO:0005783">
    <property type="term" value="C:endoplasmic reticulum"/>
    <property type="evidence" value="ECO:0007669"/>
    <property type="project" value="TreeGrafter"/>
</dbReference>
<comment type="similarity">
    <text evidence="1">Belongs to the PIGL family.</text>
</comment>
<dbReference type="PANTHER" id="PTHR12993">
    <property type="entry name" value="N-ACETYLGLUCOSAMINYL-PHOSPHATIDYLINOSITOL DE-N-ACETYLASE-RELATED"/>
    <property type="match status" value="1"/>
</dbReference>
<evidence type="ECO:0000313" key="3">
    <source>
        <dbReference type="EMBL" id="CAG9293991.1"/>
    </source>
</evidence>
<dbReference type="InterPro" id="IPR003737">
    <property type="entry name" value="GlcNAc_PI_deacetylase-related"/>
</dbReference>
<dbReference type="GO" id="GO:0000225">
    <property type="term" value="F:N-acetylglucosaminylphosphatidylinositol deacetylase activity"/>
    <property type="evidence" value="ECO:0007669"/>
    <property type="project" value="UniProtKB-EC"/>
</dbReference>
<gene>
    <name evidence="3" type="ORF">PTTT1_LOCUS53264</name>
</gene>
<proteinExistence type="inferred from homology"/>
<name>A0A8J9SIU0_PHATR</name>
<dbReference type="Pfam" id="PF02585">
    <property type="entry name" value="PIG-L"/>
    <property type="match status" value="1"/>
</dbReference>
<dbReference type="Gene3D" id="3.40.50.10320">
    <property type="entry name" value="LmbE-like"/>
    <property type="match status" value="1"/>
</dbReference>
<dbReference type="EC" id="3.5.1.89" evidence="2"/>